<dbReference type="EMBL" id="CP092865">
    <property type="protein sequence ID" value="UYV64704.1"/>
    <property type="molecule type" value="Genomic_DNA"/>
</dbReference>
<feature type="domain" description="Peptidase C1A papain C-terminal" evidence="8">
    <location>
        <begin position="352"/>
        <end position="534"/>
    </location>
</feature>
<dbReference type="InterPro" id="IPR014882">
    <property type="entry name" value="CathepsinC_exc"/>
</dbReference>
<dbReference type="Pfam" id="PF08773">
    <property type="entry name" value="CathepsinC_exc"/>
    <property type="match status" value="1"/>
</dbReference>
<gene>
    <name evidence="9" type="ORF">LAZ67_3001713</name>
</gene>
<sequence length="537" mass="60628">MDPETMYRRTGGPAAATLHYPEPAQPTENVIREAADLPEEFDWRNVSGINYVSPIRNQGCDGGFPYLIAGKFGQDYGIVEESCYPYQGADSSCSSIPKSCQRHYILDYSYVGGYYGAGLGGRVCRNQTVARIDEMVRANRRITLEEIEDGLNEDCSHFSVHKIVSETLGYRKVSARYNLTCHSIGVTVNAIYTTTVTLLFPNVAIDDQGHQGRWTLIYNQGFELTINNRIYFAFSDFSKNSNGQVVSYCDRTKVGFSHDVLGHNWACYKANKLQQVPPKHHYTPIFRRERFGFQEELVSAVNNVQNQWTARVYPEMNHETMYRRAGGPAAAKLHYPEPAQPTENVIREAADLPEEFDWRNVSGINYVSPIRNQGCDGGFPYLIAGKFGQDYGIVEESCYPYQGADSSCSSIPKSCQRHYILDYSYVGGYYGACNEELMRIQLVKNGPFSVSFMVYGDFQNYNGGIYEHTGLGFNPFAISNHAVVVVGYGMDKHSGKKYWIVKNSWGEDWGEDGYFRIRRGNNECNIETIALEAFPII</sequence>
<comment type="cofactor">
    <cofactor evidence="2">
        <name>chloride</name>
        <dbReference type="ChEBI" id="CHEBI:17996"/>
    </cofactor>
</comment>
<dbReference type="InterPro" id="IPR025661">
    <property type="entry name" value="Pept_asp_AS"/>
</dbReference>
<evidence type="ECO:0000256" key="4">
    <source>
        <dbReference type="ARBA" id="ARBA00012059"/>
    </source>
</evidence>
<dbReference type="InterPro" id="IPR013128">
    <property type="entry name" value="Peptidase_C1A"/>
</dbReference>
<dbReference type="Pfam" id="PF00112">
    <property type="entry name" value="Peptidase_C1"/>
    <property type="match status" value="1"/>
</dbReference>
<evidence type="ECO:0000256" key="2">
    <source>
        <dbReference type="ARBA" id="ARBA00001923"/>
    </source>
</evidence>
<evidence type="ECO:0000256" key="1">
    <source>
        <dbReference type="ARBA" id="ARBA00000738"/>
    </source>
</evidence>
<dbReference type="EC" id="3.4.14.1" evidence="4"/>
<organism evidence="9 10">
    <name type="scientific">Cordylochernes scorpioides</name>
    <dbReference type="NCBI Taxonomy" id="51811"/>
    <lineage>
        <taxon>Eukaryota</taxon>
        <taxon>Metazoa</taxon>
        <taxon>Ecdysozoa</taxon>
        <taxon>Arthropoda</taxon>
        <taxon>Chelicerata</taxon>
        <taxon>Arachnida</taxon>
        <taxon>Pseudoscorpiones</taxon>
        <taxon>Cheliferoidea</taxon>
        <taxon>Chernetidae</taxon>
        <taxon>Cordylochernes</taxon>
    </lineage>
</organism>
<dbReference type="PROSITE" id="PS00639">
    <property type="entry name" value="THIOL_PROTEASE_HIS"/>
    <property type="match status" value="1"/>
</dbReference>
<dbReference type="InterPro" id="IPR025660">
    <property type="entry name" value="Pept_his_AS"/>
</dbReference>
<evidence type="ECO:0000256" key="7">
    <source>
        <dbReference type="SAM" id="MobiDB-lite"/>
    </source>
</evidence>
<protein>
    <recommendedName>
        <fullName evidence="4">dipeptidyl-peptidase I</fullName>
        <ecNumber evidence="4">3.4.14.1</ecNumber>
    </recommendedName>
</protein>
<accession>A0ABY6K8N8</accession>
<dbReference type="SUPFAM" id="SSF54001">
    <property type="entry name" value="Cysteine proteinases"/>
    <property type="match status" value="2"/>
</dbReference>
<evidence type="ECO:0000313" key="10">
    <source>
        <dbReference type="Proteomes" id="UP001235939"/>
    </source>
</evidence>
<evidence type="ECO:0000256" key="5">
    <source>
        <dbReference type="ARBA" id="ARBA00023157"/>
    </source>
</evidence>
<dbReference type="PROSITE" id="PS00640">
    <property type="entry name" value="THIOL_PROTEASE_ASN"/>
    <property type="match status" value="1"/>
</dbReference>
<comment type="similarity">
    <text evidence="3">Belongs to the peptidase C1 family.</text>
</comment>
<dbReference type="PANTHER" id="PTHR12411">
    <property type="entry name" value="CYSTEINE PROTEASE FAMILY C1-RELATED"/>
    <property type="match status" value="1"/>
</dbReference>
<evidence type="ECO:0000256" key="6">
    <source>
        <dbReference type="ARBA" id="ARBA00023214"/>
    </source>
</evidence>
<dbReference type="InterPro" id="IPR038765">
    <property type="entry name" value="Papain-like_cys_pep_sf"/>
</dbReference>
<keyword evidence="5" id="KW-1015">Disulfide bond</keyword>
<reference evidence="9 10" key="1">
    <citation type="submission" date="2022-01" db="EMBL/GenBank/DDBJ databases">
        <title>A chromosomal length assembly of Cordylochernes scorpioides.</title>
        <authorList>
            <person name="Zeh D."/>
            <person name="Zeh J."/>
        </authorList>
    </citation>
    <scope>NUCLEOTIDE SEQUENCE [LARGE SCALE GENOMIC DNA]</scope>
    <source>
        <strain evidence="9">IN4F17</strain>
        <tissue evidence="9">Whole Body</tissue>
    </source>
</reference>
<dbReference type="InterPro" id="IPR000668">
    <property type="entry name" value="Peptidase_C1A_C"/>
</dbReference>
<dbReference type="Gene3D" id="2.40.128.80">
    <property type="entry name" value="Cathepsin C, exclusion domain"/>
    <property type="match status" value="1"/>
</dbReference>
<name>A0ABY6K8N8_9ARAC</name>
<proteinExistence type="inferred from homology"/>
<dbReference type="SMART" id="SM00645">
    <property type="entry name" value="Pept_C1"/>
    <property type="match status" value="1"/>
</dbReference>
<dbReference type="SUPFAM" id="SSF75001">
    <property type="entry name" value="Dipeptidyl peptidase I (cathepsin C), exclusion domain"/>
    <property type="match status" value="1"/>
</dbReference>
<keyword evidence="10" id="KW-1185">Reference proteome</keyword>
<comment type="catalytic activity">
    <reaction evidence="1">
        <text>Release of an N-terminal dipeptide, Xaa-Yaa-|-Zaa-, except when Xaa is Arg or Lys, or Yaa or Zaa is Pro.</text>
        <dbReference type="EC" id="3.4.14.1"/>
    </reaction>
</comment>
<keyword evidence="6" id="KW-0868">Chloride</keyword>
<feature type="region of interest" description="Disordered" evidence="7">
    <location>
        <begin position="1"/>
        <end position="21"/>
    </location>
</feature>
<evidence type="ECO:0000256" key="3">
    <source>
        <dbReference type="ARBA" id="ARBA00008455"/>
    </source>
</evidence>
<dbReference type="Proteomes" id="UP001235939">
    <property type="component" value="Chromosome 03"/>
</dbReference>
<evidence type="ECO:0000259" key="8">
    <source>
        <dbReference type="SMART" id="SM00645"/>
    </source>
</evidence>
<dbReference type="InterPro" id="IPR036496">
    <property type="entry name" value="CathepsinC_exc_dom_sf"/>
</dbReference>
<dbReference type="Gene3D" id="3.90.70.10">
    <property type="entry name" value="Cysteine proteinases"/>
    <property type="match status" value="3"/>
</dbReference>
<evidence type="ECO:0000313" key="9">
    <source>
        <dbReference type="EMBL" id="UYV64704.1"/>
    </source>
</evidence>